<proteinExistence type="inferred from homology"/>
<dbReference type="PANTHER" id="PTHR18896:SF76">
    <property type="entry name" value="PHOSPHOLIPASE"/>
    <property type="match status" value="1"/>
</dbReference>
<dbReference type="InterPro" id="IPR001736">
    <property type="entry name" value="PLipase_D/transphosphatidylase"/>
</dbReference>
<dbReference type="InterPro" id="IPR001683">
    <property type="entry name" value="PX_dom"/>
</dbReference>
<dbReference type="GO" id="GO:0035091">
    <property type="term" value="F:phosphatidylinositol binding"/>
    <property type="evidence" value="ECO:0007669"/>
    <property type="project" value="InterPro"/>
</dbReference>
<evidence type="ECO:0000256" key="3">
    <source>
        <dbReference type="ARBA" id="ARBA00022737"/>
    </source>
</evidence>
<dbReference type="Gene3D" id="3.30.1520.10">
    <property type="entry name" value="Phox-like domain"/>
    <property type="match status" value="1"/>
</dbReference>
<dbReference type="FunFam" id="3.30.870.10:FF:000011">
    <property type="entry name" value="Phospholipase"/>
    <property type="match status" value="1"/>
</dbReference>
<evidence type="ECO:0000256" key="1">
    <source>
        <dbReference type="ARBA" id="ARBA00000798"/>
    </source>
</evidence>
<feature type="domain" description="PLD phosphodiesterase" evidence="8">
    <location>
        <begin position="830"/>
        <end position="857"/>
    </location>
</feature>
<keyword evidence="6" id="KW-0443">Lipid metabolism</keyword>
<gene>
    <name evidence="10" type="ORF">B4U80_01846</name>
</gene>
<dbReference type="Pfam" id="PF00614">
    <property type="entry name" value="PLDc"/>
    <property type="match status" value="1"/>
</dbReference>
<dbReference type="CDD" id="cd01254">
    <property type="entry name" value="PH_PLD"/>
    <property type="match status" value="1"/>
</dbReference>
<dbReference type="GO" id="GO:0006654">
    <property type="term" value="P:phosphatidic acid biosynthetic process"/>
    <property type="evidence" value="ECO:0007669"/>
    <property type="project" value="InterPro"/>
</dbReference>
<keyword evidence="5 7" id="KW-0442">Lipid degradation</keyword>
<evidence type="ECO:0000259" key="9">
    <source>
        <dbReference type="PROSITE" id="PS50195"/>
    </source>
</evidence>
<evidence type="ECO:0000259" key="8">
    <source>
        <dbReference type="PROSITE" id="PS50035"/>
    </source>
</evidence>
<protein>
    <recommendedName>
        <fullName evidence="7">Phospholipase</fullName>
        <ecNumber evidence="7">3.1.4.4</ecNumber>
    </recommendedName>
</protein>
<dbReference type="VEuPathDB" id="VectorBase:LDEU000381"/>
<dbReference type="SUPFAM" id="SSF56024">
    <property type="entry name" value="Phospholipase D/nuclease"/>
    <property type="match status" value="3"/>
</dbReference>
<sequence length="1015" mass="117912">MRVQIYFFSYLIEVRHGDYLWTVKRRYNHFLSLHQQLRLYRASLNVPLPLKRHQERRRSLEKSDKHLPRFPRKPDALVSTEDVHKRAKQLQDYLQLTLTVEMFRKHHSLLNFLEICHLSFIDELGHKGMEGLVRKKSGGDMRGNICRRLKNNCLSIFGHWRKRWLIAKDSCILYIRPKDGKIKAVLLMDEHFEVIVYSNTHIRISNLSGNLVLQCWTNRKANEWTEYLNDIAHTLGKDFTESHRYGSFAPIRRNSKMFWFVDGQSYMEAVAEALEKAQHEVFITDWWFSPEVYMKRPVIHGDLWRLDKILERIAKRGVKVFVLLYKEVELALGIKSLYSKKQLMRLHPNIKVLRHPDTIGGVLLWSHHEKLVIIDQSYAFVGGIDLCYGRWDNYDHKLTDLGGITHSKSEGSEMKISVNDVPEMKDLQDIPADVKHSADGLQDSQQTNTNKLLKTNEKVHEIKSTKSVFKRAALKVMNKSEATSNSNSNENESSRIAASNVHPKLKAQRLFQVVAVSRKLNIYVLVLHYFLMKRINTLRRLTRHRSKDSFSSDEDNEAFDRMRKSADIGFEGGAKLWFGKDYANFIAKDFSQLDQPYQDLVDRYTTPRMPWHDIATMVQGSAARDVARHFIQRWNQTKYEKAKYHDKYNWLLPRSYKTINRIRNFKFLSKGYNVDCQVVRSVSAWSAGVKVTECSIHKAYVDAIHNSRHYVYIENQFFVTQTAGKVSSKDCSVLNEIGEALYWRIVRAFRNNETFRVFVIIPLLPAFEGELGTTKGTALQAVTHWNMSSICRGSDSLLQRLQCEVGDPRKYISFFGLRNYDELNGKLVTELIYVHSKLIIIDDKTCIIGSSNINDRSLIGSRDSEVALVVNDLEFSESLMNGQLYQSGRFSGSLRRFLFREHLGLLDAVNCKIDIRDPVCDKFYKDVWLSTAAKNTSVFESVFGTIPSDNVHTFAQLRDHQKNQWLVNTDEEEARKMVRNIKGHIVLFPLLFLKDENLQPSSGTKESLMPSTIWT</sequence>
<feature type="domain" description="PLD phosphodiesterase" evidence="8">
    <location>
        <begin position="363"/>
        <end position="390"/>
    </location>
</feature>
<dbReference type="GO" id="GO:0035556">
    <property type="term" value="P:intracellular signal transduction"/>
    <property type="evidence" value="ECO:0007669"/>
    <property type="project" value="InterPro"/>
</dbReference>
<dbReference type="InterPro" id="IPR036871">
    <property type="entry name" value="PX_dom_sf"/>
</dbReference>
<dbReference type="EC" id="3.1.4.4" evidence="7"/>
<evidence type="ECO:0000256" key="2">
    <source>
        <dbReference type="ARBA" id="ARBA00008664"/>
    </source>
</evidence>
<dbReference type="GO" id="GO:0004630">
    <property type="term" value="F:phospholipase D activity"/>
    <property type="evidence" value="ECO:0007669"/>
    <property type="project" value="UniProtKB-UniRule"/>
</dbReference>
<evidence type="ECO:0000313" key="10">
    <source>
        <dbReference type="EMBL" id="RWS31654.1"/>
    </source>
</evidence>
<dbReference type="InterPro" id="IPR025202">
    <property type="entry name" value="PLD-like_dom"/>
</dbReference>
<dbReference type="SUPFAM" id="SSF50729">
    <property type="entry name" value="PH domain-like"/>
    <property type="match status" value="1"/>
</dbReference>
<dbReference type="InterPro" id="IPR015679">
    <property type="entry name" value="PLipase_D_fam"/>
</dbReference>
<dbReference type="InterPro" id="IPR016555">
    <property type="entry name" value="PLipase_D_euk"/>
</dbReference>
<dbReference type="Gene3D" id="3.30.870.10">
    <property type="entry name" value="Endonuclease Chain A"/>
    <property type="match status" value="3"/>
</dbReference>
<dbReference type="GO" id="GO:0060627">
    <property type="term" value="P:regulation of vesicle-mediated transport"/>
    <property type="evidence" value="ECO:0007669"/>
    <property type="project" value="TreeGrafter"/>
</dbReference>
<evidence type="ECO:0000256" key="7">
    <source>
        <dbReference type="PIRNR" id="PIRNR009376"/>
    </source>
</evidence>
<dbReference type="SMART" id="SM00155">
    <property type="entry name" value="PLDc"/>
    <property type="match status" value="2"/>
</dbReference>
<dbReference type="SUPFAM" id="SSF64268">
    <property type="entry name" value="PX domain"/>
    <property type="match status" value="1"/>
</dbReference>
<comment type="similarity">
    <text evidence="2 7">Belongs to the phospholipase D family.</text>
</comment>
<dbReference type="SMART" id="SM00233">
    <property type="entry name" value="PH"/>
    <property type="match status" value="1"/>
</dbReference>
<keyword evidence="3" id="KW-0677">Repeat</keyword>
<dbReference type="InterPro" id="IPR001849">
    <property type="entry name" value="PH_domain"/>
</dbReference>
<evidence type="ECO:0000256" key="5">
    <source>
        <dbReference type="ARBA" id="ARBA00022963"/>
    </source>
</evidence>
<dbReference type="PIRSF" id="PIRSF009376">
    <property type="entry name" value="Phospholipase_D_euk"/>
    <property type="match status" value="1"/>
</dbReference>
<dbReference type="STRING" id="299467.A0A443SVX8"/>
<dbReference type="PANTHER" id="PTHR18896">
    <property type="entry name" value="PHOSPHOLIPASE D"/>
    <property type="match status" value="1"/>
</dbReference>
<keyword evidence="11" id="KW-1185">Reference proteome</keyword>
<dbReference type="PROSITE" id="PS50035">
    <property type="entry name" value="PLD"/>
    <property type="match status" value="2"/>
</dbReference>
<dbReference type="Proteomes" id="UP000288716">
    <property type="component" value="Unassembled WGS sequence"/>
</dbReference>
<dbReference type="Pfam" id="PF13091">
    <property type="entry name" value="PLDc_2"/>
    <property type="match status" value="1"/>
</dbReference>
<dbReference type="AlphaFoldDB" id="A0A443SVX8"/>
<comment type="catalytic activity">
    <reaction evidence="1 7">
        <text>a 1,2-diacyl-sn-glycero-3-phosphocholine + H2O = a 1,2-diacyl-sn-glycero-3-phosphate + choline + H(+)</text>
        <dbReference type="Rhea" id="RHEA:14445"/>
        <dbReference type="ChEBI" id="CHEBI:15354"/>
        <dbReference type="ChEBI" id="CHEBI:15377"/>
        <dbReference type="ChEBI" id="CHEBI:15378"/>
        <dbReference type="ChEBI" id="CHEBI:57643"/>
        <dbReference type="ChEBI" id="CHEBI:58608"/>
        <dbReference type="EC" id="3.1.4.4"/>
    </reaction>
</comment>
<accession>A0A443SVX8</accession>
<dbReference type="OrthoDB" id="14911at2759"/>
<dbReference type="CDD" id="cd09141">
    <property type="entry name" value="PLDc_vPLD1_2_yPLD_like_2"/>
    <property type="match status" value="1"/>
</dbReference>
<dbReference type="SMART" id="SM00312">
    <property type="entry name" value="PX"/>
    <property type="match status" value="1"/>
</dbReference>
<feature type="domain" description="PX" evidence="9">
    <location>
        <begin position="1"/>
        <end position="120"/>
    </location>
</feature>
<keyword evidence="4 7" id="KW-0378">Hydrolase</keyword>
<reference evidence="10 11" key="1">
    <citation type="journal article" date="2018" name="Gigascience">
        <title>Genomes of trombidid mites reveal novel predicted allergens and laterally-transferred genes associated with secondary metabolism.</title>
        <authorList>
            <person name="Dong X."/>
            <person name="Chaisiri K."/>
            <person name="Xia D."/>
            <person name="Armstrong S.D."/>
            <person name="Fang Y."/>
            <person name="Donnelly M.J."/>
            <person name="Kadowaki T."/>
            <person name="McGarry J.W."/>
            <person name="Darby A.C."/>
            <person name="Makepeace B.L."/>
        </authorList>
    </citation>
    <scope>NUCLEOTIDE SEQUENCE [LARGE SCALE GENOMIC DNA]</scope>
    <source>
        <strain evidence="10">UoL-UT</strain>
    </source>
</reference>
<dbReference type="Pfam" id="PF00787">
    <property type="entry name" value="PX"/>
    <property type="match status" value="1"/>
</dbReference>
<comment type="caution">
    <text evidence="10">The sequence shown here is derived from an EMBL/GenBank/DDBJ whole genome shotgun (WGS) entry which is preliminary data.</text>
</comment>
<dbReference type="GO" id="GO:0009395">
    <property type="term" value="P:phospholipid catabolic process"/>
    <property type="evidence" value="ECO:0007669"/>
    <property type="project" value="TreeGrafter"/>
</dbReference>
<organism evidence="10 11">
    <name type="scientific">Leptotrombidium deliense</name>
    <dbReference type="NCBI Taxonomy" id="299467"/>
    <lineage>
        <taxon>Eukaryota</taxon>
        <taxon>Metazoa</taxon>
        <taxon>Ecdysozoa</taxon>
        <taxon>Arthropoda</taxon>
        <taxon>Chelicerata</taxon>
        <taxon>Arachnida</taxon>
        <taxon>Acari</taxon>
        <taxon>Acariformes</taxon>
        <taxon>Trombidiformes</taxon>
        <taxon>Prostigmata</taxon>
        <taxon>Anystina</taxon>
        <taxon>Parasitengona</taxon>
        <taxon>Trombiculoidea</taxon>
        <taxon>Trombiculidae</taxon>
        <taxon>Leptotrombidium</taxon>
    </lineage>
</organism>
<evidence type="ECO:0000313" key="11">
    <source>
        <dbReference type="Proteomes" id="UP000288716"/>
    </source>
</evidence>
<dbReference type="EMBL" id="NCKV01000096">
    <property type="protein sequence ID" value="RWS31654.1"/>
    <property type="molecule type" value="Genomic_DNA"/>
</dbReference>
<evidence type="ECO:0000256" key="6">
    <source>
        <dbReference type="ARBA" id="ARBA00023098"/>
    </source>
</evidence>
<name>A0A443SVX8_9ACAR</name>
<dbReference type="CDD" id="cd09138">
    <property type="entry name" value="PLDc_vPLD1_2_yPLD_like_1"/>
    <property type="match status" value="1"/>
</dbReference>
<evidence type="ECO:0000256" key="4">
    <source>
        <dbReference type="ARBA" id="ARBA00022801"/>
    </source>
</evidence>
<dbReference type="PROSITE" id="PS50195">
    <property type="entry name" value="PX"/>
    <property type="match status" value="1"/>
</dbReference>